<proteinExistence type="predicted"/>
<protein>
    <submittedName>
        <fullName evidence="2">Uncharacterized protein</fullName>
    </submittedName>
</protein>
<evidence type="ECO:0000313" key="2">
    <source>
        <dbReference type="EMBL" id="KAJ1160011.1"/>
    </source>
</evidence>
<reference evidence="2" key="1">
    <citation type="journal article" date="2022" name="bioRxiv">
        <title>Sequencing and chromosome-scale assembly of the giantPleurodeles waltlgenome.</title>
        <authorList>
            <person name="Brown T."/>
            <person name="Elewa A."/>
            <person name="Iarovenko S."/>
            <person name="Subramanian E."/>
            <person name="Araus A.J."/>
            <person name="Petzold A."/>
            <person name="Susuki M."/>
            <person name="Suzuki K.-i.T."/>
            <person name="Hayashi T."/>
            <person name="Toyoda A."/>
            <person name="Oliveira C."/>
            <person name="Osipova E."/>
            <person name="Leigh N.D."/>
            <person name="Simon A."/>
            <person name="Yun M.H."/>
        </authorList>
    </citation>
    <scope>NUCLEOTIDE SEQUENCE</scope>
    <source>
        <strain evidence="2">20211129_DDA</strain>
        <tissue evidence="2">Liver</tissue>
    </source>
</reference>
<evidence type="ECO:0000256" key="1">
    <source>
        <dbReference type="SAM" id="MobiDB-lite"/>
    </source>
</evidence>
<dbReference type="EMBL" id="JANPWB010000008">
    <property type="protein sequence ID" value="KAJ1160011.1"/>
    <property type="molecule type" value="Genomic_DNA"/>
</dbReference>
<gene>
    <name evidence="2" type="ORF">NDU88_000513</name>
</gene>
<accession>A0AAV7S4T8</accession>
<feature type="region of interest" description="Disordered" evidence="1">
    <location>
        <begin position="59"/>
        <end position="183"/>
    </location>
</feature>
<feature type="region of interest" description="Disordered" evidence="1">
    <location>
        <begin position="20"/>
        <end position="41"/>
    </location>
</feature>
<sequence>MESGRSTGARRQLWGCSRTCLAAGADPDGPHSTSTQDRAGYIEPAASPLLLRGLQITGPVPGALCRTRGSLARSSLPSGPAPVPGPGRACLNQTGEPPSQGSPSPGFPSDPRARRHGFRVSEDQRGTPAASLLYPPGAPGHSPLQALQRRTRHSHRRRPRQRAGPDLRARRDAVSPAAILGDL</sequence>
<feature type="compositionally biased region" description="Low complexity" evidence="1">
    <location>
        <begin position="95"/>
        <end position="110"/>
    </location>
</feature>
<comment type="caution">
    <text evidence="2">The sequence shown here is derived from an EMBL/GenBank/DDBJ whole genome shotgun (WGS) entry which is preliminary data.</text>
</comment>
<feature type="compositionally biased region" description="Basic and acidic residues" evidence="1">
    <location>
        <begin position="163"/>
        <end position="173"/>
    </location>
</feature>
<name>A0AAV7S4T8_PLEWA</name>
<keyword evidence="3" id="KW-1185">Reference proteome</keyword>
<dbReference type="AlphaFoldDB" id="A0AAV7S4T8"/>
<organism evidence="2 3">
    <name type="scientific">Pleurodeles waltl</name>
    <name type="common">Iberian ribbed newt</name>
    <dbReference type="NCBI Taxonomy" id="8319"/>
    <lineage>
        <taxon>Eukaryota</taxon>
        <taxon>Metazoa</taxon>
        <taxon>Chordata</taxon>
        <taxon>Craniata</taxon>
        <taxon>Vertebrata</taxon>
        <taxon>Euteleostomi</taxon>
        <taxon>Amphibia</taxon>
        <taxon>Batrachia</taxon>
        <taxon>Caudata</taxon>
        <taxon>Salamandroidea</taxon>
        <taxon>Salamandridae</taxon>
        <taxon>Pleurodelinae</taxon>
        <taxon>Pleurodeles</taxon>
    </lineage>
</organism>
<feature type="compositionally biased region" description="Basic residues" evidence="1">
    <location>
        <begin position="149"/>
        <end position="161"/>
    </location>
</feature>
<dbReference type="Proteomes" id="UP001066276">
    <property type="component" value="Chromosome 4_2"/>
</dbReference>
<evidence type="ECO:0000313" key="3">
    <source>
        <dbReference type="Proteomes" id="UP001066276"/>
    </source>
</evidence>